<reference evidence="2 3" key="1">
    <citation type="submission" date="2020-07" db="EMBL/GenBank/DDBJ databases">
        <title>Exploring microbial biodiversity for novel pathways involved in the catabolism of aromatic compounds derived from lignin.</title>
        <authorList>
            <person name="Elkins J."/>
        </authorList>
    </citation>
    <scope>NUCLEOTIDE SEQUENCE [LARGE SCALE GENOMIC DNA]</scope>
    <source>
        <strain evidence="2 3">H2C3C</strain>
    </source>
</reference>
<dbReference type="EMBL" id="JACCAS010000002">
    <property type="protein sequence ID" value="NYH26015.1"/>
    <property type="molecule type" value="Genomic_DNA"/>
</dbReference>
<feature type="region of interest" description="Disordered" evidence="1">
    <location>
        <begin position="73"/>
        <end position="105"/>
    </location>
</feature>
<evidence type="ECO:0000313" key="3">
    <source>
        <dbReference type="Proteomes" id="UP000540929"/>
    </source>
</evidence>
<proteinExistence type="predicted"/>
<dbReference type="AlphaFoldDB" id="A0A7Z0BAN6"/>
<dbReference type="RefSeq" id="WP_257030603.1">
    <property type="nucleotide sequence ID" value="NZ_JACCAS010000002.1"/>
</dbReference>
<keyword evidence="3" id="KW-1185">Reference proteome</keyword>
<evidence type="ECO:0000256" key="1">
    <source>
        <dbReference type="SAM" id="MobiDB-lite"/>
    </source>
</evidence>
<name>A0A7Z0BAN6_9BURK</name>
<accession>A0A7Z0BAN6</accession>
<protein>
    <submittedName>
        <fullName evidence="2">Uncharacterized protein</fullName>
    </submittedName>
</protein>
<dbReference type="NCBIfam" id="NF041728">
    <property type="entry name" value="BPSL0761_fam"/>
    <property type="match status" value="1"/>
</dbReference>
<organism evidence="2 3">
    <name type="scientific">Paraburkholderia bryophila</name>
    <dbReference type="NCBI Taxonomy" id="420952"/>
    <lineage>
        <taxon>Bacteria</taxon>
        <taxon>Pseudomonadati</taxon>
        <taxon>Pseudomonadota</taxon>
        <taxon>Betaproteobacteria</taxon>
        <taxon>Burkholderiales</taxon>
        <taxon>Burkholderiaceae</taxon>
        <taxon>Paraburkholderia</taxon>
    </lineage>
</organism>
<dbReference type="Proteomes" id="UP000540929">
    <property type="component" value="Unassembled WGS sequence"/>
</dbReference>
<comment type="caution">
    <text evidence="2">The sequence shown here is derived from an EMBL/GenBank/DDBJ whole genome shotgun (WGS) entry which is preliminary data.</text>
</comment>
<sequence length="105" mass="11192">MMTTPHECTKSVTDTRELLQMFASADEITIGGLVQSVALGLLRHYPLEIDLDVSALALPGIWDPPKHKLSCSPAASECLRGTPSRGDAGDIRNQGEDDDQPACGS</sequence>
<dbReference type="InterPro" id="IPR049723">
    <property type="entry name" value="BPSL0761-like"/>
</dbReference>
<evidence type="ECO:0000313" key="2">
    <source>
        <dbReference type="EMBL" id="NYH26015.1"/>
    </source>
</evidence>
<gene>
    <name evidence="2" type="ORF">GGD40_005586</name>
</gene>
<feature type="compositionally biased region" description="Acidic residues" evidence="1">
    <location>
        <begin position="96"/>
        <end position="105"/>
    </location>
</feature>